<dbReference type="RefSeq" id="WP_003038173.1">
    <property type="nucleotide sequence ID" value="NZ_AICP01000061.1"/>
</dbReference>
<protein>
    <recommendedName>
        <fullName evidence="4">Phage protein</fullName>
    </recommendedName>
</protein>
<feature type="transmembrane region" description="Helical" evidence="1">
    <location>
        <begin position="6"/>
        <end position="26"/>
    </location>
</feature>
<accession>I0S8V6</accession>
<dbReference type="PATRIC" id="fig|1095729.3.peg.1987"/>
<evidence type="ECO:0000313" key="2">
    <source>
        <dbReference type="EMBL" id="EID19809.1"/>
    </source>
</evidence>
<dbReference type="Proteomes" id="UP000003245">
    <property type="component" value="Unassembled WGS sequence"/>
</dbReference>
<keyword evidence="1" id="KW-1133">Transmembrane helix</keyword>
<evidence type="ECO:0000313" key="3">
    <source>
        <dbReference type="Proteomes" id="UP000003245"/>
    </source>
</evidence>
<gene>
    <name evidence="2" type="ORF">HMPREF1043_0893</name>
</gene>
<reference evidence="2 3" key="1">
    <citation type="submission" date="2012-01" db="EMBL/GenBank/DDBJ databases">
        <authorList>
            <person name="Harkins D.M."/>
            <person name="Madupu R."/>
            <person name="Durkin A.S."/>
            <person name="Torralba M."/>
            <person name="Methe B."/>
            <person name="Sutton G.G."/>
            <person name="Nelson K.E."/>
        </authorList>
    </citation>
    <scope>NUCLEOTIDE SEQUENCE [LARGE SCALE GENOMIC DNA]</scope>
    <source>
        <strain evidence="2 3">CCUG 39159</strain>
    </source>
</reference>
<dbReference type="EMBL" id="AICP01000061">
    <property type="protein sequence ID" value="EID19809.1"/>
    <property type="molecule type" value="Genomic_DNA"/>
</dbReference>
<keyword evidence="1" id="KW-0812">Transmembrane</keyword>
<evidence type="ECO:0000256" key="1">
    <source>
        <dbReference type="SAM" id="Phobius"/>
    </source>
</evidence>
<evidence type="ECO:0008006" key="4">
    <source>
        <dbReference type="Google" id="ProtNLM"/>
    </source>
</evidence>
<sequence>MTQFEFILILVAALTTTWAGLITAVAKIAIRKYKERVEYYQNPNTQIEIASHVIQNKWYTTGQEVFR</sequence>
<name>I0S8V6_STRAP</name>
<dbReference type="AlphaFoldDB" id="I0S8V6"/>
<proteinExistence type="predicted"/>
<keyword evidence="1" id="KW-0472">Membrane</keyword>
<comment type="caution">
    <text evidence="2">The sequence shown here is derived from an EMBL/GenBank/DDBJ whole genome shotgun (WGS) entry which is preliminary data.</text>
</comment>
<organism evidence="2 3">
    <name type="scientific">Streptococcus anginosus subsp. whileyi CCUG 39159</name>
    <dbReference type="NCBI Taxonomy" id="1095729"/>
    <lineage>
        <taxon>Bacteria</taxon>
        <taxon>Bacillati</taxon>
        <taxon>Bacillota</taxon>
        <taxon>Bacilli</taxon>
        <taxon>Lactobacillales</taxon>
        <taxon>Streptococcaceae</taxon>
        <taxon>Streptococcus</taxon>
        <taxon>Streptococcus anginosus group</taxon>
    </lineage>
</organism>
<keyword evidence="3" id="KW-1185">Reference proteome</keyword>